<dbReference type="PROSITE" id="PS51066">
    <property type="entry name" value="ZF_FPG_2"/>
    <property type="match status" value="1"/>
</dbReference>
<dbReference type="Gene3D" id="3.20.190.10">
    <property type="entry name" value="MutM-like, N-terminal"/>
    <property type="match status" value="1"/>
</dbReference>
<keyword evidence="6 15" id="KW-0863">Zinc-finger</keyword>
<proteinExistence type="inferred from homology"/>
<dbReference type="SUPFAM" id="SSF81624">
    <property type="entry name" value="N-terminal domain of MutM-like DNA repair proteins"/>
    <property type="match status" value="1"/>
</dbReference>
<dbReference type="InterPro" id="IPR000214">
    <property type="entry name" value="Znf_DNA_glyclase/AP_lyase"/>
</dbReference>
<reference evidence="18 19" key="1">
    <citation type="submission" date="2015-11" db="EMBL/GenBank/DDBJ databases">
        <title>Genomic analysis of 38 Legionella species identifies large and diverse effector repertoires.</title>
        <authorList>
            <person name="Burstein D."/>
            <person name="Amaro F."/>
            <person name="Zusman T."/>
            <person name="Lifshitz Z."/>
            <person name="Cohen O."/>
            <person name="Gilbert J.A."/>
            <person name="Pupko T."/>
            <person name="Shuman H.A."/>
            <person name="Segal G."/>
        </authorList>
    </citation>
    <scope>NUCLEOTIDE SEQUENCE [LARGE SCALE GENOMIC DNA]</scope>
    <source>
        <strain evidence="18 19">ATCC 49655</strain>
    </source>
</reference>
<comment type="function">
    <text evidence="15">Involved in base excision repair of DNA damaged by oxidation or by mutagenic agents. Acts as DNA glycosylase that recognizes and removes damaged bases. Has a preference for oxidized purines, such as 7,8-dihydro-8-oxoguanine (8-oxoG). Has AP (apurinic/apyrimidinic) lyase activity and introduces nicks in the DNA strand. Cleaves the DNA backbone by beta-delta elimination to generate a single-strand break at the site of the removed base with both 3'- and 5'-phosphates.</text>
</comment>
<dbReference type="SUPFAM" id="SSF46946">
    <property type="entry name" value="S13-like H2TH domain"/>
    <property type="match status" value="1"/>
</dbReference>
<dbReference type="NCBIfam" id="NF002211">
    <property type="entry name" value="PRK01103.1"/>
    <property type="match status" value="1"/>
</dbReference>
<dbReference type="GO" id="GO:0140078">
    <property type="term" value="F:class I DNA-(apurinic or apyrimidinic site) endonuclease activity"/>
    <property type="evidence" value="ECO:0007669"/>
    <property type="project" value="UniProtKB-EC"/>
</dbReference>
<dbReference type="GO" id="GO:0034039">
    <property type="term" value="F:8-oxo-7,8-dihydroguanine DNA N-glycosylase activity"/>
    <property type="evidence" value="ECO:0007669"/>
    <property type="project" value="TreeGrafter"/>
</dbReference>
<keyword evidence="12 15" id="KW-0511">Multifunctional enzyme</keyword>
<dbReference type="PANTHER" id="PTHR22993">
    <property type="entry name" value="FORMAMIDOPYRIMIDINE-DNA GLYCOSYLASE"/>
    <property type="match status" value="1"/>
</dbReference>
<evidence type="ECO:0000256" key="12">
    <source>
        <dbReference type="ARBA" id="ARBA00023268"/>
    </source>
</evidence>
<evidence type="ECO:0000256" key="4">
    <source>
        <dbReference type="ARBA" id="ARBA00022723"/>
    </source>
</evidence>
<evidence type="ECO:0000256" key="14">
    <source>
        <dbReference type="ARBA" id="ARBA00044632"/>
    </source>
</evidence>
<evidence type="ECO:0000256" key="6">
    <source>
        <dbReference type="ARBA" id="ARBA00022771"/>
    </source>
</evidence>
<evidence type="ECO:0000256" key="2">
    <source>
        <dbReference type="ARBA" id="ARBA00009409"/>
    </source>
</evidence>
<keyword evidence="19" id="KW-1185">Reference proteome</keyword>
<dbReference type="EC" id="4.2.99.18" evidence="15"/>
<dbReference type="GO" id="GO:0008270">
    <property type="term" value="F:zinc ion binding"/>
    <property type="evidence" value="ECO:0007669"/>
    <property type="project" value="UniProtKB-UniRule"/>
</dbReference>
<evidence type="ECO:0000313" key="19">
    <source>
        <dbReference type="Proteomes" id="UP000054600"/>
    </source>
</evidence>
<dbReference type="PATRIC" id="fig|1122169.6.peg.300"/>
<keyword evidence="13 15" id="KW-0326">Glycosidase</keyword>
<comment type="caution">
    <text evidence="18">The sequence shown here is derived from an EMBL/GenBank/DDBJ whole genome shotgun (WGS) entry which is preliminary data.</text>
</comment>
<dbReference type="EMBL" id="LNYW01000012">
    <property type="protein sequence ID" value="KTD65323.1"/>
    <property type="molecule type" value="Genomic_DNA"/>
</dbReference>
<dbReference type="SMART" id="SM00898">
    <property type="entry name" value="Fapy_DNA_glyco"/>
    <property type="match status" value="1"/>
</dbReference>
<dbReference type="InterPro" id="IPR012319">
    <property type="entry name" value="FPG_cat"/>
</dbReference>
<comment type="similarity">
    <text evidence="2 15">Belongs to the FPG family.</text>
</comment>
<dbReference type="OrthoDB" id="9800855at2"/>
<dbReference type="NCBIfam" id="TIGR00577">
    <property type="entry name" value="fpg"/>
    <property type="match status" value="1"/>
</dbReference>
<dbReference type="InterPro" id="IPR035937">
    <property type="entry name" value="FPG_N"/>
</dbReference>
<keyword evidence="9 15" id="KW-0238">DNA-binding</keyword>
<feature type="binding site" evidence="15">
    <location>
        <position position="110"/>
    </location>
    <ligand>
        <name>DNA</name>
        <dbReference type="ChEBI" id="CHEBI:16991"/>
    </ligand>
</feature>
<comment type="cofactor">
    <cofactor evidence="15">
        <name>Zn(2+)</name>
        <dbReference type="ChEBI" id="CHEBI:29105"/>
    </cofactor>
    <text evidence="15">Binds 1 zinc ion per subunit.</text>
</comment>
<dbReference type="HAMAP" id="MF_00103">
    <property type="entry name" value="Fapy_DNA_glycosyl"/>
    <property type="match status" value="1"/>
</dbReference>
<dbReference type="PROSITE" id="PS51068">
    <property type="entry name" value="FPG_CAT"/>
    <property type="match status" value="1"/>
</dbReference>
<evidence type="ECO:0000259" key="17">
    <source>
        <dbReference type="PROSITE" id="PS51068"/>
    </source>
</evidence>
<feature type="binding site" evidence="15">
    <location>
        <position position="152"/>
    </location>
    <ligand>
        <name>DNA</name>
        <dbReference type="ChEBI" id="CHEBI:16991"/>
    </ligand>
</feature>
<dbReference type="FunFam" id="1.10.8.50:FF:000003">
    <property type="entry name" value="Formamidopyrimidine-DNA glycosylase"/>
    <property type="match status" value="1"/>
</dbReference>
<keyword evidence="7 15" id="KW-0378">Hydrolase</keyword>
<evidence type="ECO:0000256" key="15">
    <source>
        <dbReference type="HAMAP-Rule" id="MF_00103"/>
    </source>
</evidence>
<evidence type="ECO:0000256" key="1">
    <source>
        <dbReference type="ARBA" id="ARBA00001668"/>
    </source>
</evidence>
<feature type="domain" description="FPG-type" evidence="16">
    <location>
        <begin position="237"/>
        <end position="271"/>
    </location>
</feature>
<keyword evidence="11 15" id="KW-0456">Lyase</keyword>
<dbReference type="FunFam" id="3.20.190.10:FF:000001">
    <property type="entry name" value="Formamidopyrimidine-DNA glycosylase"/>
    <property type="match status" value="1"/>
</dbReference>
<evidence type="ECO:0000256" key="9">
    <source>
        <dbReference type="ARBA" id="ARBA00023125"/>
    </source>
</evidence>
<evidence type="ECO:0000259" key="16">
    <source>
        <dbReference type="PROSITE" id="PS51066"/>
    </source>
</evidence>
<dbReference type="InterPro" id="IPR015886">
    <property type="entry name" value="H2TH_FPG"/>
</dbReference>
<dbReference type="SUPFAM" id="SSF57716">
    <property type="entry name" value="Glucocorticoid receptor-like (DNA-binding domain)"/>
    <property type="match status" value="1"/>
</dbReference>
<dbReference type="RefSeq" id="WP_018576091.1">
    <property type="nucleotide sequence ID" value="NZ_KB892382.1"/>
</dbReference>
<dbReference type="STRING" id="1122169.Lsha_0272"/>
<organism evidence="18 19">
    <name type="scientific">Legionella shakespearei DSM 23087</name>
    <dbReference type="NCBI Taxonomy" id="1122169"/>
    <lineage>
        <taxon>Bacteria</taxon>
        <taxon>Pseudomonadati</taxon>
        <taxon>Pseudomonadota</taxon>
        <taxon>Gammaproteobacteria</taxon>
        <taxon>Legionellales</taxon>
        <taxon>Legionellaceae</taxon>
        <taxon>Legionella</taxon>
    </lineage>
</organism>
<dbReference type="GO" id="GO:0003684">
    <property type="term" value="F:damaged DNA binding"/>
    <property type="evidence" value="ECO:0007669"/>
    <property type="project" value="InterPro"/>
</dbReference>
<feature type="active site" description="Schiff-base intermediate with DNA" evidence="15">
    <location>
        <position position="2"/>
    </location>
</feature>
<evidence type="ECO:0000256" key="8">
    <source>
        <dbReference type="ARBA" id="ARBA00022833"/>
    </source>
</evidence>
<dbReference type="Pfam" id="PF06827">
    <property type="entry name" value="zf-FPG_IleRS"/>
    <property type="match status" value="1"/>
</dbReference>
<dbReference type="Gene3D" id="1.10.8.50">
    <property type="match status" value="1"/>
</dbReference>
<comment type="subunit">
    <text evidence="3 15">Monomer.</text>
</comment>
<keyword evidence="8 15" id="KW-0862">Zinc</keyword>
<dbReference type="SMART" id="SM01232">
    <property type="entry name" value="H2TH"/>
    <property type="match status" value="1"/>
</dbReference>
<dbReference type="Pfam" id="PF06831">
    <property type="entry name" value="H2TH"/>
    <property type="match status" value="1"/>
</dbReference>
<evidence type="ECO:0000256" key="11">
    <source>
        <dbReference type="ARBA" id="ARBA00023239"/>
    </source>
</evidence>
<feature type="active site" description="Proton donor; for beta-elimination activity" evidence="15">
    <location>
        <position position="58"/>
    </location>
</feature>
<dbReference type="AlphaFoldDB" id="A0A0W0Z882"/>
<evidence type="ECO:0000313" key="18">
    <source>
        <dbReference type="EMBL" id="KTD65323.1"/>
    </source>
</evidence>
<feature type="active site" description="Proton donor" evidence="15">
    <location>
        <position position="3"/>
    </location>
</feature>
<evidence type="ECO:0000256" key="5">
    <source>
        <dbReference type="ARBA" id="ARBA00022763"/>
    </source>
</evidence>
<gene>
    <name evidence="15 18" type="primary">mutM</name>
    <name evidence="15" type="synonym">fpg</name>
    <name evidence="18" type="ORF">Lsha_0272</name>
</gene>
<feature type="binding site" evidence="15">
    <location>
        <position position="91"/>
    </location>
    <ligand>
        <name>DNA</name>
        <dbReference type="ChEBI" id="CHEBI:16991"/>
    </ligand>
</feature>
<keyword evidence="10 15" id="KW-0234">DNA repair</keyword>
<feature type="domain" description="Formamidopyrimidine-DNA glycosylase catalytic" evidence="17">
    <location>
        <begin position="2"/>
        <end position="113"/>
    </location>
</feature>
<accession>A0A0W0Z882</accession>
<evidence type="ECO:0000256" key="3">
    <source>
        <dbReference type="ARBA" id="ARBA00011245"/>
    </source>
</evidence>
<dbReference type="Pfam" id="PF01149">
    <property type="entry name" value="Fapy_DNA_glyco"/>
    <property type="match status" value="1"/>
</dbReference>
<keyword evidence="5 15" id="KW-0227">DNA damage</keyword>
<sequence>MPELPEVETTKKGIQPHLDGQTIKQVTIRNPRLRLPVPLELDDLCAGKKIKTVTRRAKYLLLHLTQGYILIHLGMSGHLRIVPKETPPEKHDHVDMLLGNDSILRYCDPRRFGLFFYIDENPYQHPLLAHLGPEPLSEEFNINYLSQRAKNKNLPIKSLIMNNDVVVGVGNIYATESLFLAGIHPLTAAKNVSTDSLNVLTNHIKQVLQAAIEAGGTTLKDFYSFEGKPGYFSIALKVYGRKKHPCFQCSSLIDTVVIGGRHSAFCPHCQPLG</sequence>
<evidence type="ECO:0000256" key="7">
    <source>
        <dbReference type="ARBA" id="ARBA00022801"/>
    </source>
</evidence>
<dbReference type="InterPro" id="IPR010663">
    <property type="entry name" value="Znf_FPG/IleRS"/>
</dbReference>
<dbReference type="eggNOG" id="COG0266">
    <property type="taxonomic scope" value="Bacteria"/>
</dbReference>
<dbReference type="EC" id="3.2.2.23" evidence="15"/>
<dbReference type="InterPro" id="IPR020629">
    <property type="entry name" value="FPG_Glyclase"/>
</dbReference>
<dbReference type="GO" id="GO:0006284">
    <property type="term" value="P:base-excision repair"/>
    <property type="evidence" value="ECO:0007669"/>
    <property type="project" value="InterPro"/>
</dbReference>
<feature type="active site" description="Proton donor; for delta-elimination activity" evidence="15">
    <location>
        <position position="261"/>
    </location>
</feature>
<keyword evidence="4 15" id="KW-0479">Metal-binding</keyword>
<dbReference type="InterPro" id="IPR010979">
    <property type="entry name" value="Ribosomal_uS13-like_H2TH"/>
</dbReference>
<dbReference type="Proteomes" id="UP000054600">
    <property type="component" value="Unassembled WGS sequence"/>
</dbReference>
<evidence type="ECO:0000256" key="10">
    <source>
        <dbReference type="ARBA" id="ARBA00023204"/>
    </source>
</evidence>
<dbReference type="CDD" id="cd08966">
    <property type="entry name" value="EcFpg-like_N"/>
    <property type="match status" value="1"/>
</dbReference>
<protein>
    <recommendedName>
        <fullName evidence="15">Formamidopyrimidine-DNA glycosylase</fullName>
        <shortName evidence="15">Fapy-DNA glycosylase</shortName>
        <ecNumber evidence="15">3.2.2.23</ecNumber>
    </recommendedName>
    <alternativeName>
        <fullName evidence="15">DNA-(apurinic or apyrimidinic site) lyase MutM</fullName>
        <shortName evidence="15">AP lyase MutM</shortName>
        <ecNumber evidence="15">4.2.99.18</ecNumber>
    </alternativeName>
</protein>
<dbReference type="PANTHER" id="PTHR22993:SF9">
    <property type="entry name" value="FORMAMIDOPYRIMIDINE-DNA GLYCOSYLASE"/>
    <property type="match status" value="1"/>
</dbReference>
<evidence type="ECO:0000256" key="13">
    <source>
        <dbReference type="ARBA" id="ARBA00023295"/>
    </source>
</evidence>
<comment type="catalytic activity">
    <reaction evidence="1 15">
        <text>Hydrolysis of DNA containing ring-opened 7-methylguanine residues, releasing 2,6-diamino-4-hydroxy-5-(N-methyl)formamidopyrimidine.</text>
        <dbReference type="EC" id="3.2.2.23"/>
    </reaction>
</comment>
<name>A0A0W0Z882_9GAMM</name>
<comment type="catalytic activity">
    <reaction evidence="14 15">
        <text>2'-deoxyribonucleotide-(2'-deoxyribose 5'-phosphate)-2'-deoxyribonucleotide-DNA = a 3'-end 2'-deoxyribonucleotide-(2,3-dehydro-2,3-deoxyribose 5'-phosphate)-DNA + a 5'-end 5'-phospho-2'-deoxyribonucleoside-DNA + H(+)</text>
        <dbReference type="Rhea" id="RHEA:66592"/>
        <dbReference type="Rhea" id="RHEA-COMP:13180"/>
        <dbReference type="Rhea" id="RHEA-COMP:16897"/>
        <dbReference type="Rhea" id="RHEA-COMP:17067"/>
        <dbReference type="ChEBI" id="CHEBI:15378"/>
        <dbReference type="ChEBI" id="CHEBI:136412"/>
        <dbReference type="ChEBI" id="CHEBI:157695"/>
        <dbReference type="ChEBI" id="CHEBI:167181"/>
        <dbReference type="EC" id="4.2.99.18"/>
    </reaction>
</comment>